<dbReference type="Pfam" id="PF08228">
    <property type="entry name" value="RNase_P_pop3"/>
    <property type="match status" value="1"/>
</dbReference>
<dbReference type="Proteomes" id="UP000597762">
    <property type="component" value="Unassembled WGS sequence"/>
</dbReference>
<dbReference type="InterPro" id="IPR029064">
    <property type="entry name" value="Ribosomal_eL30-like_sf"/>
</dbReference>
<reference evidence="2" key="1">
    <citation type="submission" date="2021-01" db="EMBL/GenBank/DDBJ databases">
        <authorList>
            <person name="Li R."/>
            <person name="Bekaert M."/>
        </authorList>
    </citation>
    <scope>NUCLEOTIDE SEQUENCE</scope>
    <source>
        <strain evidence="2">Farmed</strain>
    </source>
</reference>
<dbReference type="EMBL" id="CAHIKZ030001225">
    <property type="protein sequence ID" value="CAE1257015.1"/>
    <property type="molecule type" value="Genomic_DNA"/>
</dbReference>
<protein>
    <submittedName>
        <fullName evidence="2">RPP38</fullName>
        <ecNumber evidence="2">3.1.26.5</ecNumber>
    </submittedName>
</protein>
<dbReference type="GO" id="GO:0004526">
    <property type="term" value="F:ribonuclease P activity"/>
    <property type="evidence" value="ECO:0007669"/>
    <property type="project" value="UniProtKB-EC"/>
</dbReference>
<dbReference type="InterPro" id="IPR013241">
    <property type="entry name" value="RNase_P_Pop3"/>
</dbReference>
<keyword evidence="3" id="KW-1185">Reference proteome</keyword>
<organism evidence="2 3">
    <name type="scientific">Acanthosepion pharaonis</name>
    <name type="common">Pharaoh cuttlefish</name>
    <name type="synonym">Sepia pharaonis</name>
    <dbReference type="NCBI Taxonomy" id="158019"/>
    <lineage>
        <taxon>Eukaryota</taxon>
        <taxon>Metazoa</taxon>
        <taxon>Spiralia</taxon>
        <taxon>Lophotrochozoa</taxon>
        <taxon>Mollusca</taxon>
        <taxon>Cephalopoda</taxon>
        <taxon>Coleoidea</taxon>
        <taxon>Decapodiformes</taxon>
        <taxon>Sepiida</taxon>
        <taxon>Sepiina</taxon>
        <taxon>Sepiidae</taxon>
        <taxon>Acanthosepion</taxon>
    </lineage>
</organism>
<dbReference type="GO" id="GO:0001650">
    <property type="term" value="C:fibrillar center"/>
    <property type="evidence" value="ECO:0007669"/>
    <property type="project" value="TreeGrafter"/>
</dbReference>
<accession>A0A812C6N7</accession>
<dbReference type="SUPFAM" id="SSF55315">
    <property type="entry name" value="L30e-like"/>
    <property type="match status" value="1"/>
</dbReference>
<dbReference type="AlphaFoldDB" id="A0A812C6N7"/>
<dbReference type="InterPro" id="IPR042848">
    <property type="entry name" value="Rpp38"/>
</dbReference>
<dbReference type="Gene3D" id="3.30.1330.30">
    <property type="match status" value="1"/>
</dbReference>
<feature type="region of interest" description="Disordered" evidence="1">
    <location>
        <begin position="1"/>
        <end position="26"/>
    </location>
</feature>
<evidence type="ECO:0000313" key="3">
    <source>
        <dbReference type="Proteomes" id="UP000597762"/>
    </source>
</evidence>
<sequence>MAKLTTPQNSKKKTLREKAEKQKKAAVKAVLQNPFKTTWPSISVTKQQEVLEYLERLLQPLHDANLQDGKKKKKKNAGETKEANPESVKIRSQFVIGTNCVTRMLEKDKLSLVLVCKSAHPPIIVKHLAELSAVRCCPAMLLNGLDTLLCSKLKKKSAVAIGFKKRKKANGYFKEFISSVSPPEIHFPYLNNHVAKFIIDKKVKLLENVFLIKYLSIYLSIVKRKEDL</sequence>
<name>A0A812C6N7_ACAPH</name>
<feature type="region of interest" description="Disordered" evidence="1">
    <location>
        <begin position="64"/>
        <end position="84"/>
    </location>
</feature>
<dbReference type="GO" id="GO:0006364">
    <property type="term" value="P:rRNA processing"/>
    <property type="evidence" value="ECO:0007669"/>
    <property type="project" value="InterPro"/>
</dbReference>
<dbReference type="GO" id="GO:0000172">
    <property type="term" value="C:ribonuclease MRP complex"/>
    <property type="evidence" value="ECO:0007669"/>
    <property type="project" value="InterPro"/>
</dbReference>
<dbReference type="GO" id="GO:0033204">
    <property type="term" value="F:ribonuclease P RNA binding"/>
    <property type="evidence" value="ECO:0007669"/>
    <property type="project" value="TreeGrafter"/>
</dbReference>
<dbReference type="PANTHER" id="PTHR46948:SF1">
    <property type="entry name" value="RIBONUCLEASE P PROTEIN SUBUNIT P38"/>
    <property type="match status" value="1"/>
</dbReference>
<gene>
    <name evidence="2" type="ORF">SPHA_30536</name>
</gene>
<dbReference type="GO" id="GO:0005655">
    <property type="term" value="C:nucleolar ribonuclease P complex"/>
    <property type="evidence" value="ECO:0007669"/>
    <property type="project" value="InterPro"/>
</dbReference>
<evidence type="ECO:0000256" key="1">
    <source>
        <dbReference type="SAM" id="MobiDB-lite"/>
    </source>
</evidence>
<dbReference type="OrthoDB" id="20109at2759"/>
<evidence type="ECO:0000313" key="2">
    <source>
        <dbReference type="EMBL" id="CAE1257015.1"/>
    </source>
</evidence>
<dbReference type="PANTHER" id="PTHR46948">
    <property type="entry name" value="RIBONUCLEASE P PROTEIN SUBUNIT P38"/>
    <property type="match status" value="1"/>
</dbReference>
<proteinExistence type="predicted"/>
<comment type="caution">
    <text evidence="2">The sequence shown here is derived from an EMBL/GenBank/DDBJ whole genome shotgun (WGS) entry which is preliminary data.</text>
</comment>
<dbReference type="GO" id="GO:0001682">
    <property type="term" value="P:tRNA 5'-leader removal"/>
    <property type="evidence" value="ECO:0007669"/>
    <property type="project" value="InterPro"/>
</dbReference>
<dbReference type="EC" id="3.1.26.5" evidence="2"/>
<keyword evidence="2" id="KW-0378">Hydrolase</keyword>